<keyword evidence="1" id="KW-0238">DNA-binding</keyword>
<sequence length="184" mass="20326">MTIGERIKELRAEADLRQSEFGKAIGFSAQVVSNVERGYSFPSTEFVNRSAACFGVPADYILGRTTSRYAVADPKEVSAVQARTKTRLAQLQMSLPDLIKKSTLTEETCCDILAGKTVPGIDATASLSKALDTSMDYLVGNSEYSCAIASEDEQDIILRYRQLSKKGKRIFLGMMEKMEEEKTE</sequence>
<dbReference type="EMBL" id="CZBA01000006">
    <property type="protein sequence ID" value="CUP46099.1"/>
    <property type="molecule type" value="Genomic_DNA"/>
</dbReference>
<dbReference type="CDD" id="cd00093">
    <property type="entry name" value="HTH_XRE"/>
    <property type="match status" value="1"/>
</dbReference>
<evidence type="ECO:0000259" key="2">
    <source>
        <dbReference type="PROSITE" id="PS50943"/>
    </source>
</evidence>
<dbReference type="SUPFAM" id="SSF47413">
    <property type="entry name" value="lambda repressor-like DNA-binding domains"/>
    <property type="match status" value="2"/>
</dbReference>
<dbReference type="Proteomes" id="UP000095413">
    <property type="component" value="Unassembled WGS sequence"/>
</dbReference>
<dbReference type="Gene3D" id="1.10.260.40">
    <property type="entry name" value="lambda repressor-like DNA-binding domains"/>
    <property type="match status" value="2"/>
</dbReference>
<dbReference type="RefSeq" id="WP_055055848.1">
    <property type="nucleotide sequence ID" value="NZ_CZBA01000006.1"/>
</dbReference>
<dbReference type="SMART" id="SM00530">
    <property type="entry name" value="HTH_XRE"/>
    <property type="match status" value="2"/>
</dbReference>
<dbReference type="AlphaFoldDB" id="A0A174NJ75"/>
<dbReference type="PANTHER" id="PTHR46558">
    <property type="entry name" value="TRACRIPTIONAL REGULATORY PROTEIN-RELATED-RELATED"/>
    <property type="match status" value="1"/>
</dbReference>
<accession>A0A174NJ75</accession>
<name>A0A174NJ75_9FIRM</name>
<feature type="domain" description="HTH cro/C1-type" evidence="2">
    <location>
        <begin position="7"/>
        <end position="61"/>
    </location>
</feature>
<protein>
    <submittedName>
        <fullName evidence="3">HTH-type transcriptional regulator immR</fullName>
    </submittedName>
</protein>
<dbReference type="InterPro" id="IPR001387">
    <property type="entry name" value="Cro/C1-type_HTH"/>
</dbReference>
<evidence type="ECO:0000313" key="3">
    <source>
        <dbReference type="EMBL" id="CUP46099.1"/>
    </source>
</evidence>
<reference evidence="3 4" key="1">
    <citation type="submission" date="2015-09" db="EMBL/GenBank/DDBJ databases">
        <authorList>
            <consortium name="Pathogen Informatics"/>
        </authorList>
    </citation>
    <scope>NUCLEOTIDE SEQUENCE [LARGE SCALE GENOMIC DNA]</scope>
    <source>
        <strain evidence="3 4">2789STDY5834921</strain>
    </source>
</reference>
<dbReference type="InterPro" id="IPR010982">
    <property type="entry name" value="Lambda_DNA-bd_dom_sf"/>
</dbReference>
<organism evidence="3 4">
    <name type="scientific">Blautia obeum</name>
    <dbReference type="NCBI Taxonomy" id="40520"/>
    <lineage>
        <taxon>Bacteria</taxon>
        <taxon>Bacillati</taxon>
        <taxon>Bacillota</taxon>
        <taxon>Clostridia</taxon>
        <taxon>Lachnospirales</taxon>
        <taxon>Lachnospiraceae</taxon>
        <taxon>Blautia</taxon>
    </lineage>
</organism>
<gene>
    <name evidence="3" type="primary">immR_3</name>
    <name evidence="3" type="ORF">ERS852533_01440</name>
</gene>
<dbReference type="PROSITE" id="PS50943">
    <property type="entry name" value="HTH_CROC1"/>
    <property type="match status" value="2"/>
</dbReference>
<dbReference type="Pfam" id="PF13560">
    <property type="entry name" value="HTH_31"/>
    <property type="match status" value="1"/>
</dbReference>
<feature type="domain" description="HTH cro/C1-type" evidence="2">
    <location>
        <begin position="112"/>
        <end position="138"/>
    </location>
</feature>
<proteinExistence type="predicted"/>
<dbReference type="GO" id="GO:0003677">
    <property type="term" value="F:DNA binding"/>
    <property type="evidence" value="ECO:0007669"/>
    <property type="project" value="UniProtKB-KW"/>
</dbReference>
<dbReference type="PANTHER" id="PTHR46558:SF11">
    <property type="entry name" value="HTH-TYPE TRANSCRIPTIONAL REGULATOR XRE"/>
    <property type="match status" value="1"/>
</dbReference>
<evidence type="ECO:0000256" key="1">
    <source>
        <dbReference type="ARBA" id="ARBA00023125"/>
    </source>
</evidence>
<evidence type="ECO:0000313" key="4">
    <source>
        <dbReference type="Proteomes" id="UP000095413"/>
    </source>
</evidence>